<evidence type="ECO:0000313" key="2">
    <source>
        <dbReference type="EMBL" id="GBP33106.1"/>
    </source>
</evidence>
<dbReference type="Proteomes" id="UP000299102">
    <property type="component" value="Unassembled WGS sequence"/>
</dbReference>
<feature type="region of interest" description="Disordered" evidence="1">
    <location>
        <begin position="1"/>
        <end position="34"/>
    </location>
</feature>
<keyword evidence="3" id="KW-1185">Reference proteome</keyword>
<reference evidence="2 3" key="1">
    <citation type="journal article" date="2019" name="Commun. Biol.">
        <title>The bagworm genome reveals a unique fibroin gene that provides high tensile strength.</title>
        <authorList>
            <person name="Kono N."/>
            <person name="Nakamura H."/>
            <person name="Ohtoshi R."/>
            <person name="Tomita M."/>
            <person name="Numata K."/>
            <person name="Arakawa K."/>
        </authorList>
    </citation>
    <scope>NUCLEOTIDE SEQUENCE [LARGE SCALE GENOMIC DNA]</scope>
</reference>
<feature type="compositionally biased region" description="Basic and acidic residues" evidence="1">
    <location>
        <begin position="14"/>
        <end position="34"/>
    </location>
</feature>
<dbReference type="AlphaFoldDB" id="A0A4C1V420"/>
<evidence type="ECO:0000313" key="3">
    <source>
        <dbReference type="Proteomes" id="UP000299102"/>
    </source>
</evidence>
<dbReference type="EMBL" id="BGZK01000269">
    <property type="protein sequence ID" value="GBP33106.1"/>
    <property type="molecule type" value="Genomic_DNA"/>
</dbReference>
<proteinExistence type="predicted"/>
<comment type="caution">
    <text evidence="2">The sequence shown here is derived from an EMBL/GenBank/DDBJ whole genome shotgun (WGS) entry which is preliminary data.</text>
</comment>
<sequence length="173" mass="19148">MQWSLPLSGRQIPKRGEPQKNDIFRSPNREDDVATGRPHRFYSRQLLEKKACQVATTNWTLRCGTASTRSGQDTVTVTGHCRTQMQRLILIFLFVARVRCQSDILGGVVQSGQGANASAVGSARVVIPSSCTSTYDALDHNVDSCPVPDSDRDPAFDSEPGLGPNRFRFSFRF</sequence>
<accession>A0A4C1V420</accession>
<protein>
    <submittedName>
        <fullName evidence="2">Uncharacterized protein</fullName>
    </submittedName>
</protein>
<organism evidence="2 3">
    <name type="scientific">Eumeta variegata</name>
    <name type="common">Bagworm moth</name>
    <name type="synonym">Eumeta japonica</name>
    <dbReference type="NCBI Taxonomy" id="151549"/>
    <lineage>
        <taxon>Eukaryota</taxon>
        <taxon>Metazoa</taxon>
        <taxon>Ecdysozoa</taxon>
        <taxon>Arthropoda</taxon>
        <taxon>Hexapoda</taxon>
        <taxon>Insecta</taxon>
        <taxon>Pterygota</taxon>
        <taxon>Neoptera</taxon>
        <taxon>Endopterygota</taxon>
        <taxon>Lepidoptera</taxon>
        <taxon>Glossata</taxon>
        <taxon>Ditrysia</taxon>
        <taxon>Tineoidea</taxon>
        <taxon>Psychidae</taxon>
        <taxon>Oiketicinae</taxon>
        <taxon>Eumeta</taxon>
    </lineage>
</organism>
<name>A0A4C1V420_EUMVA</name>
<evidence type="ECO:0000256" key="1">
    <source>
        <dbReference type="SAM" id="MobiDB-lite"/>
    </source>
</evidence>
<gene>
    <name evidence="2" type="ORF">EVAR_18586_1</name>
</gene>